<sequence>VALRRMRDPWPRRRYRLRSARPGVDLRRGSSLSGDDQGGCFTGTGRPPRLPREPRSRDRGAARVDRRARDVAPARRQSYASRGSGRLRAVACGIGDKHYRRSTPGVAFGTRARRRGVARCRCPGRRTPGGVLLCGFAHGGVVGYRDRYACRTPATRSRCTVRLVHDRAHEASATGVGSGGDQRGVARTGRQARLRSRGRADRLPSAAQL</sequence>
<feature type="non-terminal residue" evidence="2">
    <location>
        <position position="1"/>
    </location>
</feature>
<protein>
    <submittedName>
        <fullName evidence="2">Uncharacterized protein</fullName>
    </submittedName>
</protein>
<feature type="compositionally biased region" description="Basic and acidic residues" evidence="1">
    <location>
        <begin position="50"/>
        <end position="73"/>
    </location>
</feature>
<feature type="non-terminal residue" evidence="2">
    <location>
        <position position="209"/>
    </location>
</feature>
<name>A0A6J4QQQ3_9ACTN</name>
<gene>
    <name evidence="2" type="ORF">AVDCRST_MAG37-2466</name>
</gene>
<dbReference type="AlphaFoldDB" id="A0A6J4QQQ3"/>
<feature type="region of interest" description="Disordered" evidence="1">
    <location>
        <begin position="170"/>
        <end position="209"/>
    </location>
</feature>
<dbReference type="EMBL" id="CADCVD010000123">
    <property type="protein sequence ID" value="CAA9452161.1"/>
    <property type="molecule type" value="Genomic_DNA"/>
</dbReference>
<organism evidence="2">
    <name type="scientific">uncultured Rubrobacteraceae bacterium</name>
    <dbReference type="NCBI Taxonomy" id="349277"/>
    <lineage>
        <taxon>Bacteria</taxon>
        <taxon>Bacillati</taxon>
        <taxon>Actinomycetota</taxon>
        <taxon>Rubrobacteria</taxon>
        <taxon>Rubrobacterales</taxon>
        <taxon>Rubrobacteraceae</taxon>
        <taxon>environmental samples</taxon>
    </lineage>
</organism>
<evidence type="ECO:0000313" key="2">
    <source>
        <dbReference type="EMBL" id="CAA9452161.1"/>
    </source>
</evidence>
<evidence type="ECO:0000256" key="1">
    <source>
        <dbReference type="SAM" id="MobiDB-lite"/>
    </source>
</evidence>
<reference evidence="2" key="1">
    <citation type="submission" date="2020-02" db="EMBL/GenBank/DDBJ databases">
        <authorList>
            <person name="Meier V. D."/>
        </authorList>
    </citation>
    <scope>NUCLEOTIDE SEQUENCE</scope>
    <source>
        <strain evidence="2">AVDCRST_MAG37</strain>
    </source>
</reference>
<proteinExistence type="predicted"/>
<accession>A0A6J4QQQ3</accession>
<feature type="region of interest" description="Disordered" evidence="1">
    <location>
        <begin position="21"/>
        <end position="82"/>
    </location>
</feature>